<reference evidence="1" key="1">
    <citation type="submission" date="2021-02" db="EMBL/GenBank/DDBJ databases">
        <authorList>
            <person name="Nowell W R."/>
        </authorList>
    </citation>
    <scope>NUCLEOTIDE SEQUENCE</scope>
</reference>
<protein>
    <submittedName>
        <fullName evidence="1">Uncharacterized protein</fullName>
    </submittedName>
</protein>
<dbReference type="AlphaFoldDB" id="A0A816G9F4"/>
<dbReference type="OrthoDB" id="10010129at2759"/>
<dbReference type="Proteomes" id="UP000663834">
    <property type="component" value="Unassembled WGS sequence"/>
</dbReference>
<accession>A0A816G9F4</accession>
<gene>
    <name evidence="1" type="ORF">KQP761_LOCUS34315</name>
</gene>
<sequence>MYKASLRDYFEHSRVSFAQQTPHDLKQALSWHILRETLSQEAILANTNGFRAAGVLAFYIDSGIYTTLRKYGQERILGIIPKHFNAAAHSPWITSTPCLFSGNVDLNYRNLQQEQQINVSHMNNDCLIRSFNNLDLSNPFNMIATTSPILSVWSLDSLHYYHNQLNEQQ</sequence>
<dbReference type="EMBL" id="CAJNOW010019243">
    <property type="protein sequence ID" value="CAF1671304.1"/>
    <property type="molecule type" value="Genomic_DNA"/>
</dbReference>
<name>A0A816G9F4_9BILA</name>
<comment type="caution">
    <text evidence="1">The sequence shown here is derived from an EMBL/GenBank/DDBJ whole genome shotgun (WGS) entry which is preliminary data.</text>
</comment>
<evidence type="ECO:0000313" key="1">
    <source>
        <dbReference type="EMBL" id="CAF1671304.1"/>
    </source>
</evidence>
<evidence type="ECO:0000313" key="2">
    <source>
        <dbReference type="Proteomes" id="UP000663834"/>
    </source>
</evidence>
<proteinExistence type="predicted"/>
<organism evidence="1 2">
    <name type="scientific">Rotaria magnacalcarata</name>
    <dbReference type="NCBI Taxonomy" id="392030"/>
    <lineage>
        <taxon>Eukaryota</taxon>
        <taxon>Metazoa</taxon>
        <taxon>Spiralia</taxon>
        <taxon>Gnathifera</taxon>
        <taxon>Rotifera</taxon>
        <taxon>Eurotatoria</taxon>
        <taxon>Bdelloidea</taxon>
        <taxon>Philodinida</taxon>
        <taxon>Philodinidae</taxon>
        <taxon>Rotaria</taxon>
    </lineage>
</organism>